<comment type="caution">
    <text evidence="1">The sequence shown here is derived from an EMBL/GenBank/DDBJ whole genome shotgun (WGS) entry which is preliminary data.</text>
</comment>
<reference evidence="1 2" key="1">
    <citation type="submission" date="2024-02" db="EMBL/GenBank/DDBJ databases">
        <title>A nitrogen-fixing paenibacillus bacterium.</title>
        <authorList>
            <person name="Zhang W.L."/>
            <person name="Chen S.F."/>
        </authorList>
    </citation>
    <scope>NUCLEOTIDE SEQUENCE [LARGE SCALE GENOMIC DNA]</scope>
    <source>
        <strain evidence="1 2">M1</strain>
    </source>
</reference>
<name>A0ABU7VQ51_9BACL</name>
<accession>A0ABU7VQ51</accession>
<evidence type="ECO:0000313" key="2">
    <source>
        <dbReference type="Proteomes" id="UP001306950"/>
    </source>
</evidence>
<keyword evidence="2" id="KW-1185">Reference proteome</keyword>
<evidence type="ECO:0000313" key="1">
    <source>
        <dbReference type="EMBL" id="MEF2965884.1"/>
    </source>
</evidence>
<protein>
    <submittedName>
        <fullName evidence="1">Uncharacterized protein</fullName>
    </submittedName>
</protein>
<sequence length="130" mass="15331">MQFEWDSEPAIHNWRIEKISVEKIRIDITCYEDGIKTSPGNKEFSEECEFNQFITEVVNSLEALLKDHGIIGYRKQWYAQDFPLSSYLQLNHYLLNSCSYPTKISNPGEWIEKIETNLNDELELIKKNIL</sequence>
<dbReference type="Proteomes" id="UP001306950">
    <property type="component" value="Unassembled WGS sequence"/>
</dbReference>
<organism evidence="1 2">
    <name type="scientific">Paenibacillus haidiansis</name>
    <dbReference type="NCBI Taxonomy" id="1574488"/>
    <lineage>
        <taxon>Bacteria</taxon>
        <taxon>Bacillati</taxon>
        <taxon>Bacillota</taxon>
        <taxon>Bacilli</taxon>
        <taxon>Bacillales</taxon>
        <taxon>Paenibacillaceae</taxon>
        <taxon>Paenibacillus</taxon>
    </lineage>
</organism>
<gene>
    <name evidence="1" type="ORF">V3851_08590</name>
</gene>
<proteinExistence type="predicted"/>
<dbReference type="RefSeq" id="WP_331846112.1">
    <property type="nucleotide sequence ID" value="NZ_JAZHPZ010000003.1"/>
</dbReference>
<dbReference type="EMBL" id="JAZHPZ010000003">
    <property type="protein sequence ID" value="MEF2965884.1"/>
    <property type="molecule type" value="Genomic_DNA"/>
</dbReference>